<keyword evidence="1" id="KW-0175">Coiled coil</keyword>
<feature type="region of interest" description="Disordered" evidence="2">
    <location>
        <begin position="37"/>
        <end position="64"/>
    </location>
</feature>
<evidence type="ECO:0000313" key="3">
    <source>
        <dbReference type="EMBL" id="CAD1571152.1"/>
    </source>
</evidence>
<evidence type="ECO:0000256" key="1">
    <source>
        <dbReference type="SAM" id="Coils"/>
    </source>
</evidence>
<accession>A0A6V7L3X9</accession>
<reference evidence="3" key="1">
    <citation type="submission" date="2020-07" db="EMBL/GenBank/DDBJ databases">
        <authorList>
            <person name="Ferguson B K."/>
        </authorList>
    </citation>
    <scope>NUCLEOTIDE SEQUENCE</scope>
    <source>
        <strain evidence="3">L06</strain>
    </source>
</reference>
<gene>
    <name evidence="3" type="ORF">BBRV_LOCUS96622</name>
</gene>
<proteinExistence type="predicted"/>
<sequence>MVSWHLMTSRDSMTLCRNSHGRCGLTSRTDRIWVSSQNTRNAPHNGSLSNGDHGSVGRGNRSGSIGYDQARRRLRLKWTKELKQDLVQCWQDSEPGAIGYMAGFRDRWCKMHPEYSHFTGQHLRNQARRLVRQGYDLLLVQHSPDSRRSLGSNQAFEGLDLNQACQQEGVPPPASMRELRIRVNKVTGQFFPGAEDLARENDEMALSLPDDVDLLGLDWAVYGAAVRLKPRTVAKSTVEARARRRIKQLQAKIELARKQASRIQSVVDFVTSGREFTIRIRRIAEELRYQHHTRNKAILLVIKERFVGRIRVLGTIKKSLDRKLRRLIDNRVFQTDPKRWFQPPAPVSGEGPSVGRVEEFRRGGGVVRAAAPS</sequence>
<dbReference type="EMBL" id="CADCXW020000333">
    <property type="protein sequence ID" value="CAD1571152.1"/>
    <property type="molecule type" value="Genomic_DNA"/>
</dbReference>
<protein>
    <submittedName>
        <fullName evidence="3">Uncharacterized protein</fullName>
    </submittedName>
</protein>
<feature type="compositionally biased region" description="Polar residues" evidence="2">
    <location>
        <begin position="37"/>
        <end position="52"/>
    </location>
</feature>
<organism evidence="3">
    <name type="scientific">Bracon brevicornis</name>
    <dbReference type="NCBI Taxonomy" id="1563983"/>
    <lineage>
        <taxon>Eukaryota</taxon>
        <taxon>Metazoa</taxon>
        <taxon>Ecdysozoa</taxon>
        <taxon>Arthropoda</taxon>
        <taxon>Hexapoda</taxon>
        <taxon>Insecta</taxon>
        <taxon>Pterygota</taxon>
        <taxon>Neoptera</taxon>
        <taxon>Endopterygota</taxon>
        <taxon>Hymenoptera</taxon>
        <taxon>Apocrita</taxon>
        <taxon>Ichneumonoidea</taxon>
        <taxon>Braconidae</taxon>
        <taxon>Braconinae</taxon>
        <taxon>Bracon</taxon>
    </lineage>
</organism>
<name>A0A6V7L3X9_9HYME</name>
<dbReference type="AlphaFoldDB" id="A0A6V7L3X9"/>
<evidence type="ECO:0000256" key="2">
    <source>
        <dbReference type="SAM" id="MobiDB-lite"/>
    </source>
</evidence>
<feature type="coiled-coil region" evidence="1">
    <location>
        <begin position="239"/>
        <end position="266"/>
    </location>
</feature>